<keyword evidence="3" id="KW-1185">Reference proteome</keyword>
<dbReference type="GO" id="GO:0003700">
    <property type="term" value="F:DNA-binding transcription factor activity"/>
    <property type="evidence" value="ECO:0007669"/>
    <property type="project" value="InterPro"/>
</dbReference>
<dbReference type="Gene3D" id="1.10.10.10">
    <property type="entry name" value="Winged helix-like DNA-binding domain superfamily/Winged helix DNA-binding domain"/>
    <property type="match status" value="1"/>
</dbReference>
<accession>A0A1I6DS24</accession>
<organism evidence="2 3">
    <name type="scientific">Poseidonocella sedimentorum</name>
    <dbReference type="NCBI Taxonomy" id="871652"/>
    <lineage>
        <taxon>Bacteria</taxon>
        <taxon>Pseudomonadati</taxon>
        <taxon>Pseudomonadota</taxon>
        <taxon>Alphaproteobacteria</taxon>
        <taxon>Rhodobacterales</taxon>
        <taxon>Roseobacteraceae</taxon>
        <taxon>Poseidonocella</taxon>
    </lineage>
</organism>
<dbReference type="SUPFAM" id="SSF46785">
    <property type="entry name" value="Winged helix' DNA-binding domain"/>
    <property type="match status" value="1"/>
</dbReference>
<dbReference type="InterPro" id="IPR036390">
    <property type="entry name" value="WH_DNA-bd_sf"/>
</dbReference>
<dbReference type="InterPro" id="IPR011991">
    <property type="entry name" value="ArsR-like_HTH"/>
</dbReference>
<dbReference type="CDD" id="cd00090">
    <property type="entry name" value="HTH_ARSR"/>
    <property type="match status" value="1"/>
</dbReference>
<gene>
    <name evidence="2" type="ORF">SAMN04515673_10527</name>
</gene>
<dbReference type="PANTHER" id="PTHR38600">
    <property type="entry name" value="TRANSCRIPTIONAL REGULATORY PROTEIN"/>
    <property type="match status" value="1"/>
</dbReference>
<dbReference type="Proteomes" id="UP000199302">
    <property type="component" value="Unassembled WGS sequence"/>
</dbReference>
<evidence type="ECO:0000313" key="3">
    <source>
        <dbReference type="Proteomes" id="UP000199302"/>
    </source>
</evidence>
<dbReference type="EMBL" id="FOYI01000005">
    <property type="protein sequence ID" value="SFR08236.1"/>
    <property type="molecule type" value="Genomic_DNA"/>
</dbReference>
<dbReference type="PRINTS" id="PR00778">
    <property type="entry name" value="HTHARSR"/>
</dbReference>
<dbReference type="InterPro" id="IPR036388">
    <property type="entry name" value="WH-like_DNA-bd_sf"/>
</dbReference>
<dbReference type="PROSITE" id="PS50987">
    <property type="entry name" value="HTH_ARSR_2"/>
    <property type="match status" value="1"/>
</dbReference>
<dbReference type="AlphaFoldDB" id="A0A1I6DS24"/>
<dbReference type="NCBIfam" id="NF033788">
    <property type="entry name" value="HTH_metalloreg"/>
    <property type="match status" value="1"/>
</dbReference>
<dbReference type="SMART" id="SM00418">
    <property type="entry name" value="HTH_ARSR"/>
    <property type="match status" value="1"/>
</dbReference>
<keyword evidence="2" id="KW-0238">DNA-binding</keyword>
<evidence type="ECO:0000313" key="2">
    <source>
        <dbReference type="EMBL" id="SFR08236.1"/>
    </source>
</evidence>
<sequence>MVSHMAKYDDTLSACFTALGDPTRRAVLDRLARGPTTVSELAAAHDMALPSFLAHLRKLEAAGLITTAKTGRTRRCALAPGAIAPVRDWLDQQARVWEARLDRFEGHIANLKEEDET</sequence>
<feature type="domain" description="HTH arsR-type" evidence="1">
    <location>
        <begin position="4"/>
        <end position="98"/>
    </location>
</feature>
<dbReference type="Pfam" id="PF12840">
    <property type="entry name" value="HTH_20"/>
    <property type="match status" value="1"/>
</dbReference>
<evidence type="ECO:0000259" key="1">
    <source>
        <dbReference type="PROSITE" id="PS50987"/>
    </source>
</evidence>
<name>A0A1I6DS24_9RHOB</name>
<protein>
    <submittedName>
        <fullName evidence="2">DNA-binding transcriptional regulator, ArsR family</fullName>
    </submittedName>
</protein>
<dbReference type="STRING" id="871652.SAMN04515673_10527"/>
<dbReference type="PANTHER" id="PTHR38600:SF2">
    <property type="entry name" value="SLL0088 PROTEIN"/>
    <property type="match status" value="1"/>
</dbReference>
<dbReference type="InterPro" id="IPR001845">
    <property type="entry name" value="HTH_ArsR_DNA-bd_dom"/>
</dbReference>
<reference evidence="2 3" key="1">
    <citation type="submission" date="2016-10" db="EMBL/GenBank/DDBJ databases">
        <authorList>
            <person name="de Groot N.N."/>
        </authorList>
    </citation>
    <scope>NUCLEOTIDE SEQUENCE [LARGE SCALE GENOMIC DNA]</scope>
    <source>
        <strain evidence="3">KMM 9023,NRIC 0796,JCM 17311,KCTC 23692</strain>
    </source>
</reference>
<proteinExistence type="predicted"/>
<dbReference type="GO" id="GO:0003677">
    <property type="term" value="F:DNA binding"/>
    <property type="evidence" value="ECO:0007669"/>
    <property type="project" value="UniProtKB-KW"/>
</dbReference>